<accession>A0A9W5F4I0</accession>
<protein>
    <submittedName>
        <fullName evidence="2">Uncharacterized protein</fullName>
    </submittedName>
</protein>
<proteinExistence type="predicted"/>
<name>A0A9W5F4I0_9HYPH</name>
<feature type="compositionally biased region" description="Polar residues" evidence="1">
    <location>
        <begin position="180"/>
        <end position="193"/>
    </location>
</feature>
<feature type="region of interest" description="Disordered" evidence="1">
    <location>
        <begin position="164"/>
        <end position="205"/>
    </location>
</feature>
<dbReference type="RefSeq" id="WP_167378176.1">
    <property type="nucleotide sequence ID" value="NZ_LT009718.1"/>
</dbReference>
<gene>
    <name evidence="2" type="ORF">AGR2A_Cc70088</name>
</gene>
<evidence type="ECO:0000256" key="1">
    <source>
        <dbReference type="SAM" id="MobiDB-lite"/>
    </source>
</evidence>
<organism evidence="2 3">
    <name type="scientific">Agrobacterium genomosp. 2 str. CFBP 5494</name>
    <dbReference type="NCBI Taxonomy" id="1183436"/>
    <lineage>
        <taxon>Bacteria</taxon>
        <taxon>Pseudomonadati</taxon>
        <taxon>Pseudomonadota</taxon>
        <taxon>Alphaproteobacteria</taxon>
        <taxon>Hyphomicrobiales</taxon>
        <taxon>Rhizobiaceae</taxon>
        <taxon>Rhizobium/Agrobacterium group</taxon>
        <taxon>Agrobacterium</taxon>
        <taxon>Agrobacterium tumefaciens complex</taxon>
    </lineage>
</organism>
<comment type="caution">
    <text evidence="2">The sequence shown here is derived from an EMBL/GenBank/DDBJ whole genome shotgun (WGS) entry which is preliminary data.</text>
</comment>
<evidence type="ECO:0000313" key="3">
    <source>
        <dbReference type="Proteomes" id="UP000191933"/>
    </source>
</evidence>
<reference evidence="2 3" key="1">
    <citation type="submission" date="2016-01" db="EMBL/GenBank/DDBJ databases">
        <authorList>
            <person name="Regsiter A."/>
            <person name="william w."/>
        </authorList>
    </citation>
    <scope>NUCLEOTIDE SEQUENCE [LARGE SCALE GENOMIC DNA]</scope>
    <source>
        <strain evidence="2 3">CFBP 5494</strain>
    </source>
</reference>
<evidence type="ECO:0000313" key="2">
    <source>
        <dbReference type="EMBL" id="CUW93700.1"/>
    </source>
</evidence>
<sequence>MPKNPTEMSVSFIAADQSAILDQVWDESAYIADLNHDVESTMREFEELVDLQCREDEEAWTALEDLRRVLGFEQDEPSVSGEPAAWEPNPDEPLTISQALCLPELGGRLFADRTGVPSKNVRPYAIRNAIAEGRLQLHPTSQRGSHKISRNNIKEWIESKWQDVANRPASNSKPSDRTKTAASKRQNGSSNITTREREKQLSSAQASVLLKLQRLKNTSRNG</sequence>
<dbReference type="Proteomes" id="UP000191933">
    <property type="component" value="Unassembled WGS sequence"/>
</dbReference>
<keyword evidence="3" id="KW-1185">Reference proteome</keyword>
<dbReference type="AlphaFoldDB" id="A0A9W5F4I0"/>
<dbReference type="EMBL" id="FBVY01000018">
    <property type="protein sequence ID" value="CUW93700.1"/>
    <property type="molecule type" value="Genomic_DNA"/>
</dbReference>